<feature type="compositionally biased region" description="Basic and acidic residues" evidence="1">
    <location>
        <begin position="217"/>
        <end position="235"/>
    </location>
</feature>
<keyword evidence="3" id="KW-1185">Reference proteome</keyword>
<name>K0S6G0_THAOC</name>
<sequence>MTLPALRTAGQTLSPPRQEDGGEFGPRPPREKRTEQRTAGAGRAGPSSPRGGGRRHCEGGESERTGSPLTTLHRRRFPLAVTAPRTDRELGALPPSNGRGPRPGGNAGGRLPLRSCARPSLVDPTRKVPGRSLAVTVLAARARGTSRDRAPRKQSTGASHWSRAGGFGDLSPRRPFQRGPDNGSRRRSASPAFAMEEPRATRMRTPSLPGTLSPVTRDADGMRARKEANDARASPEDEDGRSPGEGGGEVHRRREKIADIEERIAGSYHSSDSDGGPKFCPHDAWRRGRPRPWKEMSVSSQANMSNFRSRFFKGRSHGKSTAGQPRTSVELEFGRGPKFCPLDKGDA</sequence>
<feature type="region of interest" description="Disordered" evidence="1">
    <location>
        <begin position="1"/>
        <end position="347"/>
    </location>
</feature>
<reference evidence="2 3" key="1">
    <citation type="journal article" date="2012" name="Genome Biol.">
        <title>Genome and low-iron response of an oceanic diatom adapted to chronic iron limitation.</title>
        <authorList>
            <person name="Lommer M."/>
            <person name="Specht M."/>
            <person name="Roy A.S."/>
            <person name="Kraemer L."/>
            <person name="Andreson R."/>
            <person name="Gutowska M.A."/>
            <person name="Wolf J."/>
            <person name="Bergner S.V."/>
            <person name="Schilhabel M.B."/>
            <person name="Klostermeier U.C."/>
            <person name="Beiko R.G."/>
            <person name="Rosenstiel P."/>
            <person name="Hippler M."/>
            <person name="Laroche J."/>
        </authorList>
    </citation>
    <scope>NUCLEOTIDE SEQUENCE [LARGE SCALE GENOMIC DNA]</scope>
    <source>
        <strain evidence="2 3">CCMP1005</strain>
    </source>
</reference>
<organism evidence="2 3">
    <name type="scientific">Thalassiosira oceanica</name>
    <name type="common">Marine diatom</name>
    <dbReference type="NCBI Taxonomy" id="159749"/>
    <lineage>
        <taxon>Eukaryota</taxon>
        <taxon>Sar</taxon>
        <taxon>Stramenopiles</taxon>
        <taxon>Ochrophyta</taxon>
        <taxon>Bacillariophyta</taxon>
        <taxon>Coscinodiscophyceae</taxon>
        <taxon>Thalassiosirophycidae</taxon>
        <taxon>Thalassiosirales</taxon>
        <taxon>Thalassiosiraceae</taxon>
        <taxon>Thalassiosira</taxon>
    </lineage>
</organism>
<feature type="compositionally biased region" description="Low complexity" evidence="1">
    <location>
        <begin position="39"/>
        <end position="49"/>
    </location>
</feature>
<feature type="compositionally biased region" description="Basic and acidic residues" evidence="1">
    <location>
        <begin position="248"/>
        <end position="264"/>
    </location>
</feature>
<dbReference type="EMBL" id="AGNL01035775">
    <property type="protein sequence ID" value="EJK54467.1"/>
    <property type="molecule type" value="Genomic_DNA"/>
</dbReference>
<accession>K0S6G0</accession>
<evidence type="ECO:0000313" key="3">
    <source>
        <dbReference type="Proteomes" id="UP000266841"/>
    </source>
</evidence>
<feature type="compositionally biased region" description="Basic and acidic residues" evidence="1">
    <location>
        <begin position="55"/>
        <end position="64"/>
    </location>
</feature>
<dbReference type="Proteomes" id="UP000266841">
    <property type="component" value="Unassembled WGS sequence"/>
</dbReference>
<feature type="compositionally biased region" description="Polar residues" evidence="1">
    <location>
        <begin position="297"/>
        <end position="308"/>
    </location>
</feature>
<protein>
    <submittedName>
        <fullName evidence="2">Uncharacterized protein</fullName>
    </submittedName>
</protein>
<proteinExistence type="predicted"/>
<gene>
    <name evidence="2" type="ORF">THAOC_25902</name>
</gene>
<evidence type="ECO:0000256" key="1">
    <source>
        <dbReference type="SAM" id="MobiDB-lite"/>
    </source>
</evidence>
<comment type="caution">
    <text evidence="2">The sequence shown here is derived from an EMBL/GenBank/DDBJ whole genome shotgun (WGS) entry which is preliminary data.</text>
</comment>
<evidence type="ECO:0000313" key="2">
    <source>
        <dbReference type="EMBL" id="EJK54467.1"/>
    </source>
</evidence>
<dbReference type="AlphaFoldDB" id="K0S6G0"/>